<dbReference type="InterPro" id="IPR025393">
    <property type="entry name" value="DUF4301"/>
</dbReference>
<name>A0A4Q7PGG4_9FLAO</name>
<dbReference type="Proteomes" id="UP000292262">
    <property type="component" value="Unassembled WGS sequence"/>
</dbReference>
<proteinExistence type="predicted"/>
<sequence>MKITDKDIKLIKSKGLTVDKVLSQIEIFKNEIPFVSLRSAATIGNGITKLSEHYQSELAKLYDNRLNEIETLKFVPASGAATRMFKELFRFLDHYDYEKESLNSYTNHEKANAIRLFLIGLEKFPFYELVMKRVQEAYPNFSSLSEGKQLYIFVEMMLKEKGLNYGSFPKGLLPFHQYTEDNISTAFEEHLYEAAGYNKDHRDQSKLHFTISKEHLEAFKGEFEQIEKEIEAKTNTSFDITYSFQKPETDTIAVTEDNEPFRLEDGSLLFRPGGHGALIENLNDLDADIIYIKNIDNVVVRKYQEEVSSFKKVLAGKLIEIQDEVFRILNQLDESVPSEAELKDIKKFLVNQLNVRLPLDFDKFSEKYKLQFLKESLDRPIRVCGMVINEGEPGGGPFWIKRDNGRLTLQIIEGPQIDKTDKRQKEILESSTHFNPVDIVCGIRNYKRKKFDLIKYVDPDSGFITKKTRDGKTLKALELPGLWNGAMANWISVFVEVPLTTFNPVKSVNDLLKSAHQVKLFS</sequence>
<dbReference type="InterPro" id="IPR029044">
    <property type="entry name" value="Nucleotide-diphossugar_trans"/>
</dbReference>
<gene>
    <name evidence="2" type="ORF">EV197_0818</name>
</gene>
<dbReference type="Pfam" id="PF14134">
    <property type="entry name" value="DUF4301"/>
    <property type="match status" value="1"/>
</dbReference>
<evidence type="ECO:0000259" key="1">
    <source>
        <dbReference type="Pfam" id="PF14134"/>
    </source>
</evidence>
<keyword evidence="3" id="KW-1185">Reference proteome</keyword>
<accession>A0A4Q7PGG4</accession>
<evidence type="ECO:0000313" key="3">
    <source>
        <dbReference type="Proteomes" id="UP000292262"/>
    </source>
</evidence>
<reference evidence="2 3" key="1">
    <citation type="submission" date="2019-02" db="EMBL/GenBank/DDBJ databases">
        <title>Genomic Encyclopedia of Type Strains, Phase IV (KMG-IV): sequencing the most valuable type-strain genomes for metagenomic binning, comparative biology and taxonomic classification.</title>
        <authorList>
            <person name="Goeker M."/>
        </authorList>
    </citation>
    <scope>NUCLEOTIDE SEQUENCE [LARGE SCALE GENOMIC DNA]</scope>
    <source>
        <strain evidence="2 3">DSM 17196</strain>
    </source>
</reference>
<dbReference type="OrthoDB" id="5572060at2"/>
<feature type="domain" description="DUF4301" evidence="1">
    <location>
        <begin position="5"/>
        <end position="517"/>
    </location>
</feature>
<organism evidence="2 3">
    <name type="scientific">Aquimarina brevivitae</name>
    <dbReference type="NCBI Taxonomy" id="323412"/>
    <lineage>
        <taxon>Bacteria</taxon>
        <taxon>Pseudomonadati</taxon>
        <taxon>Bacteroidota</taxon>
        <taxon>Flavobacteriia</taxon>
        <taxon>Flavobacteriales</taxon>
        <taxon>Flavobacteriaceae</taxon>
        <taxon>Aquimarina</taxon>
    </lineage>
</organism>
<dbReference type="EMBL" id="SGXE01000001">
    <property type="protein sequence ID" value="RZS99596.1"/>
    <property type="molecule type" value="Genomic_DNA"/>
</dbReference>
<protein>
    <submittedName>
        <fullName evidence="2">Uncharacterized protein DUF4301</fullName>
    </submittedName>
</protein>
<dbReference type="RefSeq" id="WP_130285421.1">
    <property type="nucleotide sequence ID" value="NZ_SGXE01000001.1"/>
</dbReference>
<dbReference type="AlphaFoldDB" id="A0A4Q7PGG4"/>
<dbReference type="SUPFAM" id="SSF53448">
    <property type="entry name" value="Nucleotide-diphospho-sugar transferases"/>
    <property type="match status" value="1"/>
</dbReference>
<comment type="caution">
    <text evidence="2">The sequence shown here is derived from an EMBL/GenBank/DDBJ whole genome shotgun (WGS) entry which is preliminary data.</text>
</comment>
<evidence type="ECO:0000313" key="2">
    <source>
        <dbReference type="EMBL" id="RZS99596.1"/>
    </source>
</evidence>